<accession>A0A2I1M1C8</accession>
<gene>
    <name evidence="1" type="ORF">CYJ32_07855</name>
</gene>
<name>A0A2I1M1C8_9BIFI</name>
<dbReference type="AlphaFoldDB" id="A0A2I1M1C8"/>
<dbReference type="RefSeq" id="WP_049217320.1">
    <property type="nucleotide sequence ID" value="NZ_JVKN01000015.1"/>
</dbReference>
<organism evidence="1 2">
    <name type="scientific">Alloscardovia omnicolens</name>
    <dbReference type="NCBI Taxonomy" id="419015"/>
    <lineage>
        <taxon>Bacteria</taxon>
        <taxon>Bacillati</taxon>
        <taxon>Actinomycetota</taxon>
        <taxon>Actinomycetes</taxon>
        <taxon>Bifidobacteriales</taxon>
        <taxon>Bifidobacteriaceae</taxon>
        <taxon>Alloscardovia</taxon>
    </lineage>
</organism>
<dbReference type="EMBL" id="PKGU01000009">
    <property type="protein sequence ID" value="PKZ13950.1"/>
    <property type="molecule type" value="Genomic_DNA"/>
</dbReference>
<evidence type="ECO:0000313" key="1">
    <source>
        <dbReference type="EMBL" id="PKZ13950.1"/>
    </source>
</evidence>
<protein>
    <submittedName>
        <fullName evidence="1">Uncharacterized protein</fullName>
    </submittedName>
</protein>
<dbReference type="Proteomes" id="UP000242263">
    <property type="component" value="Unassembled WGS sequence"/>
</dbReference>
<proteinExistence type="predicted"/>
<evidence type="ECO:0000313" key="2">
    <source>
        <dbReference type="Proteomes" id="UP000242263"/>
    </source>
</evidence>
<sequence length="181" mass="20156">MATTDLFDYSGVQDHQLRQTIAVLTILAEQAKKALDEAKKEAVNRDMGKAEPETITINGQEAGTISYSKGTESSYYVADPIAFAHYLAEYGFDQMVETIDYPREEALAKSFVKARVEDQVVDLDTGEIVKERYALPAGVKERVGRGESVTFRRNKSVTEHLFEHLTPTQVVHAITPSGEEE</sequence>
<comment type="caution">
    <text evidence="1">The sequence shown here is derived from an EMBL/GenBank/DDBJ whole genome shotgun (WGS) entry which is preliminary data.</text>
</comment>
<reference evidence="1 2" key="1">
    <citation type="submission" date="2017-12" db="EMBL/GenBank/DDBJ databases">
        <title>Phylogenetic diversity of female urinary microbiome.</title>
        <authorList>
            <person name="Thomas-White K."/>
            <person name="Wolfe A.J."/>
        </authorList>
    </citation>
    <scope>NUCLEOTIDE SEQUENCE [LARGE SCALE GENOMIC DNA]</scope>
    <source>
        <strain evidence="1 2">UMB0064</strain>
    </source>
</reference>